<dbReference type="Gene3D" id="3.10.450.50">
    <property type="match status" value="1"/>
</dbReference>
<name>A0ABX7NTH4_9BACT</name>
<feature type="domain" description="SnoaL-like" evidence="1">
    <location>
        <begin position="11"/>
        <end position="120"/>
    </location>
</feature>
<gene>
    <name evidence="2" type="ORF">JY651_43925</name>
</gene>
<dbReference type="Proteomes" id="UP000662747">
    <property type="component" value="Chromosome"/>
</dbReference>
<evidence type="ECO:0000313" key="3">
    <source>
        <dbReference type="Proteomes" id="UP000662747"/>
    </source>
</evidence>
<dbReference type="SUPFAM" id="SSF54427">
    <property type="entry name" value="NTF2-like"/>
    <property type="match status" value="1"/>
</dbReference>
<dbReference type="InterPro" id="IPR032710">
    <property type="entry name" value="NTF2-like_dom_sf"/>
</dbReference>
<keyword evidence="3" id="KW-1185">Reference proteome</keyword>
<evidence type="ECO:0000259" key="1">
    <source>
        <dbReference type="Pfam" id="PF12680"/>
    </source>
</evidence>
<reference evidence="2 3" key="1">
    <citation type="submission" date="2021-02" db="EMBL/GenBank/DDBJ databases">
        <title>De Novo genome assembly of isolated myxobacteria.</title>
        <authorList>
            <person name="Stevens D.C."/>
        </authorList>
    </citation>
    <scope>NUCLEOTIDE SEQUENCE [LARGE SCALE GENOMIC DNA]</scope>
    <source>
        <strain evidence="3">SCPEA02</strain>
    </source>
</reference>
<dbReference type="Pfam" id="PF12680">
    <property type="entry name" value="SnoaL_2"/>
    <property type="match status" value="1"/>
</dbReference>
<organism evidence="2 3">
    <name type="scientific">Pyxidicoccus parkwayensis</name>
    <dbReference type="NCBI Taxonomy" id="2813578"/>
    <lineage>
        <taxon>Bacteria</taxon>
        <taxon>Pseudomonadati</taxon>
        <taxon>Myxococcota</taxon>
        <taxon>Myxococcia</taxon>
        <taxon>Myxococcales</taxon>
        <taxon>Cystobacterineae</taxon>
        <taxon>Myxococcaceae</taxon>
        <taxon>Pyxidicoccus</taxon>
    </lineage>
</organism>
<dbReference type="InterPro" id="IPR037401">
    <property type="entry name" value="SnoaL-like"/>
</dbReference>
<sequence>MSTSNLDTTLRYLKALEDMTTGEALAAFFHPDVVQREYPNALTTKGQTRDLKKLLADSERAKGLLSSQRYAVRSTFAQGDTVAVEVDWTGTLAIPVRTLPAGAQMRAACGMFLTFKDGRILTQNNYDCFEPF</sequence>
<evidence type="ECO:0000313" key="2">
    <source>
        <dbReference type="EMBL" id="QSQ22023.1"/>
    </source>
</evidence>
<dbReference type="RefSeq" id="WP_206723600.1">
    <property type="nucleotide sequence ID" value="NZ_CP071090.1"/>
</dbReference>
<proteinExistence type="predicted"/>
<accession>A0ABX7NTH4</accession>
<dbReference type="EMBL" id="CP071090">
    <property type="protein sequence ID" value="QSQ22023.1"/>
    <property type="molecule type" value="Genomic_DNA"/>
</dbReference>
<protein>
    <submittedName>
        <fullName evidence="2">Nuclear transport factor 2 family protein</fullName>
    </submittedName>
</protein>